<comment type="caution">
    <text evidence="2">The sequence shown here is derived from an EMBL/GenBank/DDBJ whole genome shotgun (WGS) entry which is preliminary data.</text>
</comment>
<accession>A0A7W6A1U0</accession>
<gene>
    <name evidence="2" type="ORF">GGQ88_004205</name>
</gene>
<evidence type="ECO:0000313" key="3">
    <source>
        <dbReference type="Proteomes" id="UP000562395"/>
    </source>
</evidence>
<keyword evidence="1" id="KW-0812">Transmembrane</keyword>
<proteinExistence type="predicted"/>
<evidence type="ECO:0000313" key="2">
    <source>
        <dbReference type="EMBL" id="MBB3862902.1"/>
    </source>
</evidence>
<reference evidence="2 3" key="1">
    <citation type="submission" date="2020-08" db="EMBL/GenBank/DDBJ databases">
        <title>Genomic Encyclopedia of Type Strains, Phase IV (KMG-IV): sequencing the most valuable type-strain genomes for metagenomic binning, comparative biology and taxonomic classification.</title>
        <authorList>
            <person name="Goeker M."/>
        </authorList>
    </citation>
    <scope>NUCLEOTIDE SEQUENCE [LARGE SCALE GENOMIC DNA]</scope>
    <source>
        <strain evidence="2 3">DSM 14552</strain>
    </source>
</reference>
<dbReference type="RefSeq" id="WP_183615302.1">
    <property type="nucleotide sequence ID" value="NZ_JACICY010000031.1"/>
</dbReference>
<dbReference type="AlphaFoldDB" id="A0A7W6A1U0"/>
<evidence type="ECO:0000256" key="1">
    <source>
        <dbReference type="SAM" id="Phobius"/>
    </source>
</evidence>
<name>A0A7W6A1U0_9SPHN</name>
<feature type="transmembrane region" description="Helical" evidence="1">
    <location>
        <begin position="87"/>
        <end position="107"/>
    </location>
</feature>
<keyword evidence="1" id="KW-0472">Membrane</keyword>
<feature type="transmembrane region" description="Helical" evidence="1">
    <location>
        <begin position="54"/>
        <end position="75"/>
    </location>
</feature>
<dbReference type="EMBL" id="JACICY010000031">
    <property type="protein sequence ID" value="MBB3862902.1"/>
    <property type="molecule type" value="Genomic_DNA"/>
</dbReference>
<sequence>MAVLIVSAIFALVMIGLSIRANARFRQEKELPMQWLLTRSEPLSRSVVRTAPRAFVFSLTPFLAICTLALFNVVAMTLTPRPGQEGMLFPSLIFIGSVFVAAHVFHLRLIGKTLRRNGHTPACSHANMRASKHARIG</sequence>
<keyword evidence="3" id="KW-1185">Reference proteome</keyword>
<organism evidence="2 3">
    <name type="scientific">Novosphingobium hassiacum</name>
    <dbReference type="NCBI Taxonomy" id="173676"/>
    <lineage>
        <taxon>Bacteria</taxon>
        <taxon>Pseudomonadati</taxon>
        <taxon>Pseudomonadota</taxon>
        <taxon>Alphaproteobacteria</taxon>
        <taxon>Sphingomonadales</taxon>
        <taxon>Sphingomonadaceae</taxon>
        <taxon>Novosphingobium</taxon>
    </lineage>
</organism>
<protein>
    <submittedName>
        <fullName evidence="2">Uncharacterized protein YggT (Ycf19 family)</fullName>
    </submittedName>
</protein>
<dbReference type="Proteomes" id="UP000562395">
    <property type="component" value="Unassembled WGS sequence"/>
</dbReference>
<feature type="transmembrane region" description="Helical" evidence="1">
    <location>
        <begin position="6"/>
        <end position="23"/>
    </location>
</feature>
<keyword evidence="1" id="KW-1133">Transmembrane helix</keyword>